<evidence type="ECO:0000256" key="10">
    <source>
        <dbReference type="RuleBase" id="RU366046"/>
    </source>
</evidence>
<evidence type="ECO:0000256" key="3">
    <source>
        <dbReference type="ARBA" id="ARBA00004947"/>
    </source>
</evidence>
<keyword evidence="13" id="KW-1185">Reference proteome</keyword>
<dbReference type="SUPFAM" id="SSF51735">
    <property type="entry name" value="NAD(P)-binding Rossmann-fold domains"/>
    <property type="match status" value="1"/>
</dbReference>
<evidence type="ECO:0000256" key="5">
    <source>
        <dbReference type="ARBA" id="ARBA00013189"/>
    </source>
</evidence>
<dbReference type="CDD" id="cd05247">
    <property type="entry name" value="UDP_G4E_1_SDR_e"/>
    <property type="match status" value="1"/>
</dbReference>
<comment type="similarity">
    <text evidence="4 10">Belongs to the NAD(P)-dependent epimerase/dehydratase family.</text>
</comment>
<dbReference type="RefSeq" id="WP_284377092.1">
    <property type="nucleotide sequence ID" value="NZ_BSNN01000002.1"/>
</dbReference>
<evidence type="ECO:0000256" key="9">
    <source>
        <dbReference type="ARBA" id="ARBA00023235"/>
    </source>
</evidence>
<organism evidence="12 13">
    <name type="scientific">Amylibacter marinus</name>
    <dbReference type="NCBI Taxonomy" id="1475483"/>
    <lineage>
        <taxon>Bacteria</taxon>
        <taxon>Pseudomonadati</taxon>
        <taxon>Pseudomonadota</taxon>
        <taxon>Alphaproteobacteria</taxon>
        <taxon>Rhodobacterales</taxon>
        <taxon>Paracoccaceae</taxon>
        <taxon>Amylibacter</taxon>
    </lineage>
</organism>
<comment type="subunit">
    <text evidence="10">Homodimer.</text>
</comment>
<dbReference type="InterPro" id="IPR036291">
    <property type="entry name" value="NAD(P)-bd_dom_sf"/>
</dbReference>
<proteinExistence type="inferred from homology"/>
<feature type="domain" description="NAD-dependent epimerase/dehydratase" evidence="11">
    <location>
        <begin position="5"/>
        <end position="263"/>
    </location>
</feature>
<dbReference type="Pfam" id="PF01370">
    <property type="entry name" value="Epimerase"/>
    <property type="match status" value="1"/>
</dbReference>
<keyword evidence="7 10" id="KW-0520">NAD</keyword>
<dbReference type="PANTHER" id="PTHR43725:SF47">
    <property type="entry name" value="UDP-GLUCOSE 4-EPIMERASE"/>
    <property type="match status" value="1"/>
</dbReference>
<evidence type="ECO:0000313" key="12">
    <source>
        <dbReference type="EMBL" id="GLQ35007.1"/>
    </source>
</evidence>
<accession>A0ABQ5VU90</accession>
<evidence type="ECO:0000259" key="11">
    <source>
        <dbReference type="Pfam" id="PF01370"/>
    </source>
</evidence>
<comment type="pathway">
    <text evidence="3 10">Carbohydrate metabolism; galactose metabolism.</text>
</comment>
<dbReference type="Gene3D" id="3.40.50.720">
    <property type="entry name" value="NAD(P)-binding Rossmann-like Domain"/>
    <property type="match status" value="1"/>
</dbReference>
<dbReference type="Gene3D" id="3.90.25.10">
    <property type="entry name" value="UDP-galactose 4-epimerase, domain 1"/>
    <property type="match status" value="1"/>
</dbReference>
<dbReference type="NCBIfam" id="TIGR01179">
    <property type="entry name" value="galE"/>
    <property type="match status" value="1"/>
</dbReference>
<keyword evidence="10" id="KW-0119">Carbohydrate metabolism</keyword>
<dbReference type="EC" id="5.1.3.2" evidence="5 10"/>
<evidence type="ECO:0000256" key="7">
    <source>
        <dbReference type="ARBA" id="ARBA00023027"/>
    </source>
</evidence>
<dbReference type="EMBL" id="BSNN01000002">
    <property type="protein sequence ID" value="GLQ35007.1"/>
    <property type="molecule type" value="Genomic_DNA"/>
</dbReference>
<keyword evidence="8" id="KW-0299">Galactose metabolism</keyword>
<dbReference type="InterPro" id="IPR001509">
    <property type="entry name" value="Epimerase_deHydtase"/>
</dbReference>
<sequence>MTGRILLTGGLGYIGSHTYVALVRAGYDVVVIDNLSNAKASVAGRLAQITNRPTDFRKLDILDRAGLEALFHAEKFDAVVHFAGLKAVGESVSQPLRYFDVNVTGLSNVLSAMQANDVGTIVFSSSATVYGGGADLPFQEDAPTSFSNPYAHTKLTGEQILNQISSVNAKFCAGILRYFNPVGAHASGIIGEDPNDIPNNLMPYIAKVASRELPHLQVFGDDYDTPDGTGIRDYIHVDDLARGHVLSLNSLLHTGRGHTVNLGTGRGYSVREVLAAYGRACGWDLPYEIAPRRAGDIAEMRADITRAAALLGFEAEMGLDEMCASSWHWITTGAQHA</sequence>
<evidence type="ECO:0000256" key="6">
    <source>
        <dbReference type="ARBA" id="ARBA00018569"/>
    </source>
</evidence>
<dbReference type="InterPro" id="IPR005886">
    <property type="entry name" value="UDP_G4E"/>
</dbReference>
<gene>
    <name evidence="12" type="primary">galE</name>
    <name evidence="12" type="ORF">GCM10007939_12900</name>
</gene>
<name>A0ABQ5VU90_9RHOB</name>
<evidence type="ECO:0000256" key="8">
    <source>
        <dbReference type="ARBA" id="ARBA00023144"/>
    </source>
</evidence>
<keyword evidence="9 10" id="KW-0413">Isomerase</keyword>
<comment type="catalytic activity">
    <reaction evidence="1 10">
        <text>UDP-alpha-D-glucose = UDP-alpha-D-galactose</text>
        <dbReference type="Rhea" id="RHEA:22168"/>
        <dbReference type="ChEBI" id="CHEBI:58885"/>
        <dbReference type="ChEBI" id="CHEBI:66914"/>
        <dbReference type="EC" id="5.1.3.2"/>
    </reaction>
</comment>
<comment type="cofactor">
    <cofactor evidence="2 10">
        <name>NAD(+)</name>
        <dbReference type="ChEBI" id="CHEBI:57540"/>
    </cofactor>
</comment>
<evidence type="ECO:0000256" key="1">
    <source>
        <dbReference type="ARBA" id="ARBA00000083"/>
    </source>
</evidence>
<evidence type="ECO:0000256" key="2">
    <source>
        <dbReference type="ARBA" id="ARBA00001911"/>
    </source>
</evidence>
<comment type="caution">
    <text evidence="12">The sequence shown here is derived from an EMBL/GenBank/DDBJ whole genome shotgun (WGS) entry which is preliminary data.</text>
</comment>
<evidence type="ECO:0000313" key="13">
    <source>
        <dbReference type="Proteomes" id="UP001156694"/>
    </source>
</evidence>
<dbReference type="PANTHER" id="PTHR43725">
    <property type="entry name" value="UDP-GLUCOSE 4-EPIMERASE"/>
    <property type="match status" value="1"/>
</dbReference>
<dbReference type="Proteomes" id="UP001156694">
    <property type="component" value="Unassembled WGS sequence"/>
</dbReference>
<evidence type="ECO:0000256" key="4">
    <source>
        <dbReference type="ARBA" id="ARBA00007637"/>
    </source>
</evidence>
<protein>
    <recommendedName>
        <fullName evidence="6 10">UDP-glucose 4-epimerase</fullName>
        <ecNumber evidence="5 10">5.1.3.2</ecNumber>
    </recommendedName>
</protein>
<reference evidence="13" key="1">
    <citation type="journal article" date="2019" name="Int. J. Syst. Evol. Microbiol.">
        <title>The Global Catalogue of Microorganisms (GCM) 10K type strain sequencing project: providing services to taxonomists for standard genome sequencing and annotation.</title>
        <authorList>
            <consortium name="The Broad Institute Genomics Platform"/>
            <consortium name="The Broad Institute Genome Sequencing Center for Infectious Disease"/>
            <person name="Wu L."/>
            <person name="Ma J."/>
        </authorList>
    </citation>
    <scope>NUCLEOTIDE SEQUENCE [LARGE SCALE GENOMIC DNA]</scope>
    <source>
        <strain evidence="13">NBRC 110140</strain>
    </source>
</reference>